<feature type="region of interest" description="Disordered" evidence="1">
    <location>
        <begin position="110"/>
        <end position="214"/>
    </location>
</feature>
<dbReference type="Proteomes" id="UP000777438">
    <property type="component" value="Unassembled WGS sequence"/>
</dbReference>
<dbReference type="AlphaFoldDB" id="A0A9P8VV09"/>
<proteinExistence type="predicted"/>
<organism evidence="2 3">
    <name type="scientific">Thelonectria olida</name>
    <dbReference type="NCBI Taxonomy" id="1576542"/>
    <lineage>
        <taxon>Eukaryota</taxon>
        <taxon>Fungi</taxon>
        <taxon>Dikarya</taxon>
        <taxon>Ascomycota</taxon>
        <taxon>Pezizomycotina</taxon>
        <taxon>Sordariomycetes</taxon>
        <taxon>Hypocreomycetidae</taxon>
        <taxon>Hypocreales</taxon>
        <taxon>Nectriaceae</taxon>
        <taxon>Thelonectria</taxon>
    </lineage>
</organism>
<evidence type="ECO:0000313" key="2">
    <source>
        <dbReference type="EMBL" id="KAH6877221.1"/>
    </source>
</evidence>
<reference evidence="2 3" key="1">
    <citation type="journal article" date="2021" name="Nat. Commun.">
        <title>Genetic determinants of endophytism in the Arabidopsis root mycobiome.</title>
        <authorList>
            <person name="Mesny F."/>
            <person name="Miyauchi S."/>
            <person name="Thiergart T."/>
            <person name="Pickel B."/>
            <person name="Atanasova L."/>
            <person name="Karlsson M."/>
            <person name="Huettel B."/>
            <person name="Barry K.W."/>
            <person name="Haridas S."/>
            <person name="Chen C."/>
            <person name="Bauer D."/>
            <person name="Andreopoulos W."/>
            <person name="Pangilinan J."/>
            <person name="LaButti K."/>
            <person name="Riley R."/>
            <person name="Lipzen A."/>
            <person name="Clum A."/>
            <person name="Drula E."/>
            <person name="Henrissat B."/>
            <person name="Kohler A."/>
            <person name="Grigoriev I.V."/>
            <person name="Martin F.M."/>
            <person name="Hacquard S."/>
        </authorList>
    </citation>
    <scope>NUCLEOTIDE SEQUENCE [LARGE SCALE GENOMIC DNA]</scope>
    <source>
        <strain evidence="2 3">MPI-CAGE-CH-0241</strain>
    </source>
</reference>
<feature type="compositionally biased region" description="Polar residues" evidence="1">
    <location>
        <begin position="10"/>
        <end position="23"/>
    </location>
</feature>
<comment type="caution">
    <text evidence="2">The sequence shown here is derived from an EMBL/GenBank/DDBJ whole genome shotgun (WGS) entry which is preliminary data.</text>
</comment>
<feature type="compositionally biased region" description="Polar residues" evidence="1">
    <location>
        <begin position="143"/>
        <end position="162"/>
    </location>
</feature>
<name>A0A9P8VV09_9HYPO</name>
<dbReference type="EMBL" id="JAGPYM010000030">
    <property type="protein sequence ID" value="KAH6877221.1"/>
    <property type="molecule type" value="Genomic_DNA"/>
</dbReference>
<feature type="compositionally biased region" description="Basic and acidic residues" evidence="1">
    <location>
        <begin position="172"/>
        <end position="192"/>
    </location>
</feature>
<protein>
    <submittedName>
        <fullName evidence="2">Uncharacterized protein</fullName>
    </submittedName>
</protein>
<evidence type="ECO:0000313" key="3">
    <source>
        <dbReference type="Proteomes" id="UP000777438"/>
    </source>
</evidence>
<sequence>MTASLPHDSPSGTAQSSSAQYQPIIQRATEDRNSTQYVSSDPKRTNLFQSLPGNPGASSVGTSFEKQELTNTPVISDGLCPQVSFTLGDLREAQNNGDLLHVPKIATNKEKRHRDDTWTVPNPYLGHGGTNATPWGDVARQQYGPSPNPLFQSYGTSTTSPHNQKRPATKGGGEDEGTKAKKQRQERNEKDPFGPNGDDEDDAIPSRPSTLPQLPTELIFIRCTAHETNSYAFEVPMRELP</sequence>
<accession>A0A9P8VV09</accession>
<feature type="region of interest" description="Disordered" evidence="1">
    <location>
        <begin position="1"/>
        <end position="71"/>
    </location>
</feature>
<keyword evidence="3" id="KW-1185">Reference proteome</keyword>
<feature type="compositionally biased region" description="Polar residues" evidence="1">
    <location>
        <begin position="46"/>
        <end position="71"/>
    </location>
</feature>
<gene>
    <name evidence="2" type="ORF">B0T10DRAFT_464616</name>
</gene>
<evidence type="ECO:0000256" key="1">
    <source>
        <dbReference type="SAM" id="MobiDB-lite"/>
    </source>
</evidence>